<dbReference type="GO" id="GO:0032039">
    <property type="term" value="C:integrator complex"/>
    <property type="evidence" value="ECO:0007669"/>
    <property type="project" value="InterPro"/>
</dbReference>
<reference evidence="13" key="2">
    <citation type="submission" date="2021-03" db="UniProtKB">
        <authorList>
            <consortium name="EnsemblPlants"/>
        </authorList>
    </citation>
    <scope>IDENTIFICATION</scope>
</reference>
<feature type="transmembrane region" description="Helical" evidence="11">
    <location>
        <begin position="44"/>
        <end position="63"/>
    </location>
</feature>
<feature type="transmembrane region" description="Helical" evidence="11">
    <location>
        <begin position="289"/>
        <end position="310"/>
    </location>
</feature>
<evidence type="ECO:0000256" key="7">
    <source>
        <dbReference type="ARBA" id="ARBA00022692"/>
    </source>
</evidence>
<feature type="transmembrane region" description="Helical" evidence="11">
    <location>
        <begin position="205"/>
        <end position="225"/>
    </location>
</feature>
<evidence type="ECO:0000256" key="4">
    <source>
        <dbReference type="ARBA" id="ARBA00006665"/>
    </source>
</evidence>
<proteinExistence type="inferred from homology"/>
<dbReference type="EnsemblPlants" id="evm.model.07.204">
    <property type="protein sequence ID" value="cds.evm.model.07.204"/>
    <property type="gene ID" value="evm.TU.07.204"/>
</dbReference>
<keyword evidence="6" id="KW-0963">Cytoplasm</keyword>
<dbReference type="Proteomes" id="UP000596661">
    <property type="component" value="Chromosome 7"/>
</dbReference>
<evidence type="ECO:0000256" key="3">
    <source>
        <dbReference type="ARBA" id="ARBA00004496"/>
    </source>
</evidence>
<feature type="transmembrane region" description="Helical" evidence="11">
    <location>
        <begin position="84"/>
        <end position="105"/>
    </location>
</feature>
<keyword evidence="9 11" id="KW-0472">Membrane</keyword>
<dbReference type="Gene3D" id="3.60.15.10">
    <property type="entry name" value="Ribonuclease Z/Hydroxyacylglutathione hydrolase-like"/>
    <property type="match status" value="1"/>
</dbReference>
<dbReference type="GO" id="GO:0005737">
    <property type="term" value="C:cytoplasm"/>
    <property type="evidence" value="ECO:0007669"/>
    <property type="project" value="UniProtKB-SubCell"/>
</dbReference>
<evidence type="ECO:0000256" key="1">
    <source>
        <dbReference type="ARBA" id="ARBA00004123"/>
    </source>
</evidence>
<evidence type="ECO:0000256" key="6">
    <source>
        <dbReference type="ARBA" id="ARBA00022490"/>
    </source>
</evidence>
<dbReference type="Gramene" id="evm.model.07.204">
    <property type="protein sequence ID" value="cds.evm.model.07.204"/>
    <property type="gene ID" value="evm.TU.07.204"/>
</dbReference>
<feature type="domain" description="Beta-Casp" evidence="12">
    <location>
        <begin position="635"/>
        <end position="760"/>
    </location>
</feature>
<evidence type="ECO:0000256" key="2">
    <source>
        <dbReference type="ARBA" id="ARBA00004141"/>
    </source>
</evidence>
<feature type="transmembrane region" description="Helical" evidence="11">
    <location>
        <begin position="144"/>
        <end position="168"/>
    </location>
</feature>
<dbReference type="EMBL" id="UZAU01000632">
    <property type="status" value="NOT_ANNOTATED_CDS"/>
    <property type="molecule type" value="Genomic_DNA"/>
</dbReference>
<dbReference type="Pfam" id="PF16661">
    <property type="entry name" value="Lactamase_B_6"/>
    <property type="match status" value="1"/>
</dbReference>
<reference evidence="13" key="1">
    <citation type="submission" date="2018-11" db="EMBL/GenBank/DDBJ databases">
        <authorList>
            <person name="Grassa J C."/>
        </authorList>
    </citation>
    <scope>NUCLEOTIDE SEQUENCE [LARGE SCALE GENOMIC DNA]</scope>
</reference>
<keyword evidence="8 11" id="KW-1133">Transmembrane helix</keyword>
<evidence type="ECO:0000256" key="11">
    <source>
        <dbReference type="SAM" id="Phobius"/>
    </source>
</evidence>
<dbReference type="PANTHER" id="PTHR46094">
    <property type="entry name" value="INTEGRATOR COMPLEX SUBUNIT 9"/>
    <property type="match status" value="1"/>
</dbReference>
<feature type="transmembrane region" description="Helical" evidence="11">
    <location>
        <begin position="180"/>
        <end position="198"/>
    </location>
</feature>
<protein>
    <recommendedName>
        <fullName evidence="12">Beta-Casp domain-containing protein</fullName>
    </recommendedName>
</protein>
<dbReference type="PANTHER" id="PTHR46094:SF1">
    <property type="entry name" value="INTEGRATOR COMPLEX SUBUNIT 9"/>
    <property type="match status" value="1"/>
</dbReference>
<evidence type="ECO:0000313" key="13">
    <source>
        <dbReference type="EnsemblPlants" id="cds.evm.model.07.204"/>
    </source>
</evidence>
<evidence type="ECO:0000256" key="5">
    <source>
        <dbReference type="ARBA" id="ARBA00006861"/>
    </source>
</evidence>
<name>A0A803Q4B8_CANSA</name>
<dbReference type="AlphaFoldDB" id="A0A803Q4B8"/>
<keyword evidence="7 11" id="KW-0812">Transmembrane</keyword>
<dbReference type="InterPro" id="IPR027074">
    <property type="entry name" value="Integrator_9su"/>
</dbReference>
<dbReference type="InterPro" id="IPR022712">
    <property type="entry name" value="Beta_Casp"/>
</dbReference>
<evidence type="ECO:0000256" key="8">
    <source>
        <dbReference type="ARBA" id="ARBA00022989"/>
    </source>
</evidence>
<dbReference type="GO" id="GO:0034472">
    <property type="term" value="P:snRNA 3'-end processing"/>
    <property type="evidence" value="ECO:0007669"/>
    <property type="project" value="TreeGrafter"/>
</dbReference>
<comment type="similarity">
    <text evidence="4">Belongs to the TDE1 family.</text>
</comment>
<keyword evidence="14" id="KW-1185">Reference proteome</keyword>
<dbReference type="SMART" id="SM01027">
    <property type="entry name" value="Beta-Casp"/>
    <property type="match status" value="1"/>
</dbReference>
<evidence type="ECO:0000313" key="14">
    <source>
        <dbReference type="Proteomes" id="UP000596661"/>
    </source>
</evidence>
<accession>A0A803Q4B8</accession>
<comment type="subcellular location">
    <subcellularLocation>
        <location evidence="3">Cytoplasm</location>
    </subcellularLocation>
    <subcellularLocation>
        <location evidence="2">Membrane</location>
        <topology evidence="2">Multi-pass membrane protein</topology>
    </subcellularLocation>
    <subcellularLocation>
        <location evidence="1">Nucleus</location>
    </subcellularLocation>
</comment>
<feature type="transmembrane region" description="Helical" evidence="11">
    <location>
        <begin position="245"/>
        <end position="268"/>
    </location>
</feature>
<dbReference type="Pfam" id="PF10996">
    <property type="entry name" value="Beta-Casp"/>
    <property type="match status" value="1"/>
</dbReference>
<sequence length="969" mass="109059">MGRGPQRRTLVWAFFVFSTSTTHSPTNLKSCGSNGRDCVHTLGVLRVSFGCFIYFFVMFLTTFRTRKLFENRNAWHSGWWTSKFFMLIVSLVVPIFFPSDFIQLYGELARVGAGIFLLLQLISVIQFINWWNKYWMRDEEQKQSCSLGLFMSTLFYIASVCGLVYMFASYGTKSSCSLNIFFISWTGILLIVMMAISLHSKVNRGLLSSGIMASYVIYLCWSALRSEPSNEKCYKLKAANENGDWTTIVSFLIAICAIVMATFSTGIDSESFQFRKDEVKEEDEIPYKYEFFHLVFSLGAMYFAMLFISWNLNNSARRILFDVPLDLSALTIFSPVPNDFDNLDEENCCCLESDKHRTPEKTAPNARNLVYAEPCYKTVKNLHLWNASFIDVVLISSPMGMLGLPYLTRMKGFSAKIYVTEATAKLGKLMMEDLVSSHMEYKRFYGDKESVCPQGMKFEELDQLLPTLKEIALGKDGEDLGGWMPLYSAVDVNDCLQKVQTLKYLEETCYNGTLIIKAVSSGAEIGACNWGINSPKGDIAFITSSIFLSGHAMDFDYHALKGNDLIIYSDFNFMHAMDDLDNGFNSAPVTDSIRSLASADISEERDKLAFVCSCAVDSVKNGGSVLIPIDRLGLILQLLEEISTALDYSNMKVPIYFISSVAKELLAFTNVIPEWLCTERQEKLFSGEPSFAHAELIKQKKLHVFPAIYSPELLMNWQEPCVVFCPNWSLRLGPVVHLLQRWCIDRNSLLVLENGIDAQLALSPYKPMEMKVLQCSFFSGISLNKVQPLLKILQPKIVAFPKDLRRISFQESTPFSILHYSENETLAIPNLKSSELEIPMELATQFHFKKLKQEHINVTRVKGELLVSNGKHQLISETKQSDQEKCRPVLCWGSPSTDTLLAALSERGISGTVEGDTVDLEGENVSVVHVHEPNRACIKIGVAITVVTTADEDLAGRISDAIYSVLDNA</sequence>
<evidence type="ECO:0000259" key="12">
    <source>
        <dbReference type="SMART" id="SM01027"/>
    </source>
</evidence>
<dbReference type="InterPro" id="IPR005016">
    <property type="entry name" value="TDE1/TMS"/>
</dbReference>
<evidence type="ECO:0000256" key="9">
    <source>
        <dbReference type="ARBA" id="ARBA00023136"/>
    </source>
</evidence>
<dbReference type="GO" id="GO:0016020">
    <property type="term" value="C:membrane"/>
    <property type="evidence" value="ECO:0007669"/>
    <property type="project" value="UniProtKB-SubCell"/>
</dbReference>
<dbReference type="SUPFAM" id="SSF56281">
    <property type="entry name" value="Metallo-hydrolase/oxidoreductase"/>
    <property type="match status" value="1"/>
</dbReference>
<organism evidence="13 14">
    <name type="scientific">Cannabis sativa</name>
    <name type="common">Hemp</name>
    <name type="synonym">Marijuana</name>
    <dbReference type="NCBI Taxonomy" id="3483"/>
    <lineage>
        <taxon>Eukaryota</taxon>
        <taxon>Viridiplantae</taxon>
        <taxon>Streptophyta</taxon>
        <taxon>Embryophyta</taxon>
        <taxon>Tracheophyta</taxon>
        <taxon>Spermatophyta</taxon>
        <taxon>Magnoliopsida</taxon>
        <taxon>eudicotyledons</taxon>
        <taxon>Gunneridae</taxon>
        <taxon>Pentapetalae</taxon>
        <taxon>rosids</taxon>
        <taxon>fabids</taxon>
        <taxon>Rosales</taxon>
        <taxon>Cannabaceae</taxon>
        <taxon>Cannabis</taxon>
    </lineage>
</organism>
<dbReference type="InterPro" id="IPR001279">
    <property type="entry name" value="Metallo-B-lactamas"/>
</dbReference>
<evidence type="ECO:0000256" key="10">
    <source>
        <dbReference type="ARBA" id="ARBA00023242"/>
    </source>
</evidence>
<comment type="similarity">
    <text evidence="5">Belongs to the metallo-beta-lactamase superfamily. RNA-metabolizing metallo-beta-lactamase-like family. INTS9 subfamily.</text>
</comment>
<dbReference type="InterPro" id="IPR036866">
    <property type="entry name" value="RibonucZ/Hydroxyglut_hydro"/>
</dbReference>
<feature type="transmembrane region" description="Helical" evidence="11">
    <location>
        <begin position="111"/>
        <end position="132"/>
    </location>
</feature>
<dbReference type="Gene3D" id="3.40.50.10890">
    <property type="match status" value="1"/>
</dbReference>
<dbReference type="Pfam" id="PF03348">
    <property type="entry name" value="Serinc"/>
    <property type="match status" value="1"/>
</dbReference>
<keyword evidence="10" id="KW-0539">Nucleus</keyword>